<dbReference type="Proteomes" id="UP000334340">
    <property type="component" value="Unassembled WGS sequence"/>
</dbReference>
<organism evidence="1 2">
    <name type="scientific">Candidatus Methylomirabilis lanthanidiphila</name>
    <dbReference type="NCBI Taxonomy" id="2211376"/>
    <lineage>
        <taxon>Bacteria</taxon>
        <taxon>Candidatus Methylomirabilota</taxon>
        <taxon>Candidatus Methylomirabilia</taxon>
        <taxon>Candidatus Methylomirabilales</taxon>
        <taxon>Candidatus Methylomirabilaceae</taxon>
        <taxon>Candidatus Methylomirabilis</taxon>
    </lineage>
</organism>
<dbReference type="EMBL" id="CABIKM010000011">
    <property type="protein sequence ID" value="VUZ84312.1"/>
    <property type="molecule type" value="Genomic_DNA"/>
</dbReference>
<accession>A0A564ZI34</accession>
<name>A0A564ZI34_9BACT</name>
<evidence type="ECO:0000313" key="1">
    <source>
        <dbReference type="EMBL" id="VUZ84312.1"/>
    </source>
</evidence>
<keyword evidence="2" id="KW-1185">Reference proteome</keyword>
<dbReference type="AlphaFoldDB" id="A0A564ZI34"/>
<gene>
    <name evidence="1" type="ORF">MELA_00683</name>
</gene>
<reference evidence="1 2" key="1">
    <citation type="submission" date="2019-07" db="EMBL/GenBank/DDBJ databases">
        <authorList>
            <person name="Cremers G."/>
        </authorList>
    </citation>
    <scope>NUCLEOTIDE SEQUENCE [LARGE SCALE GENOMIC DNA]</scope>
</reference>
<protein>
    <submittedName>
        <fullName evidence="1">Uncharacterized protein</fullName>
    </submittedName>
</protein>
<sequence length="257" mass="29791">MLTFRLLVGPLVIVGLLVMSYTAFITDLSAAIASEAENKAVPEDVVIIEDPEIREIIAQPTLHRQIPRIRFRSDRRTYEFLASHPPLSSQIARRLYPQLEGYTVTQVQQGVYTIQDRSALRGEARLIAATADQRIYRFQGEFRSLANLLHFTGRMVVIFRYREVREGSRTYIDTEPGFYLRIDHVFIHHITKLLSPAIRSIVDRRVKIIVEATHTLFDRVRTDPEGLYKQVRTWPEVQPVDLEGFRQAFVSKETVRR</sequence>
<evidence type="ECO:0000313" key="2">
    <source>
        <dbReference type="Proteomes" id="UP000334340"/>
    </source>
</evidence>
<proteinExistence type="predicted"/>